<dbReference type="PANTHER" id="PTHR43300">
    <property type="entry name" value="ACETYLTRANSFERASE"/>
    <property type="match status" value="1"/>
</dbReference>
<evidence type="ECO:0000256" key="2">
    <source>
        <dbReference type="PIRSR" id="PIRSR620019-2"/>
    </source>
</evidence>
<dbReference type="InterPro" id="IPR020019">
    <property type="entry name" value="AcTrfase_PglD-like"/>
</dbReference>
<dbReference type="Pfam" id="PF17836">
    <property type="entry name" value="PglD_N"/>
    <property type="match status" value="1"/>
</dbReference>
<evidence type="ECO:0000313" key="4">
    <source>
        <dbReference type="EMBL" id="KLE03686.1"/>
    </source>
</evidence>
<dbReference type="AlphaFoldDB" id="A0A837JAN2"/>
<sequence length="220" mass="24729">MKLIIYGNSDFAELMDYYFTNDSKYEVVGFCVDRDFIKSDKFLGKTLVAFEEVEKTFPPNEYKMFVAVGYKNMRLRANLYKKTLDKGYKHINYISSKAIVDRSNIIGKNNAILHSVVLEPFVKLGDNNIINTNTIICHHAEIMNDCFIAAKSLVGGFTIIKNNCFIGFSSIVLQKLIIEDETLIAAGSLVNKSSSKFDFLVGTPAQVVSNHKEKGIQIKG</sequence>
<gene>
    <name evidence="4" type="ORF">AF77_09510</name>
</gene>
<comment type="caution">
    <text evidence="4">The sequence shown here is derived from an EMBL/GenBank/DDBJ whole genome shotgun (WGS) entry which is preliminary data.</text>
</comment>
<name>A0A837JAN2_9BACT</name>
<dbReference type="SUPFAM" id="SSF51161">
    <property type="entry name" value="Trimeric LpxA-like enzymes"/>
    <property type="match status" value="1"/>
</dbReference>
<dbReference type="Gene3D" id="2.160.10.10">
    <property type="entry name" value="Hexapeptide repeat proteins"/>
    <property type="match status" value="1"/>
</dbReference>
<evidence type="ECO:0000256" key="1">
    <source>
        <dbReference type="ARBA" id="ARBA00007274"/>
    </source>
</evidence>
<dbReference type="InterPro" id="IPR041561">
    <property type="entry name" value="PglD_N"/>
</dbReference>
<accession>A0A837JAN2</accession>
<feature type="binding site" evidence="2">
    <location>
        <position position="69"/>
    </location>
    <ligand>
        <name>substrate</name>
    </ligand>
</feature>
<feature type="domain" description="PglD N-terminal" evidence="3">
    <location>
        <begin position="2"/>
        <end position="81"/>
    </location>
</feature>
<proteinExistence type="inferred from homology"/>
<dbReference type="InterPro" id="IPR050179">
    <property type="entry name" value="Trans_hexapeptide_repeat"/>
</dbReference>
<dbReference type="Gene3D" id="3.40.50.20">
    <property type="match status" value="1"/>
</dbReference>
<dbReference type="Proteomes" id="UP000035462">
    <property type="component" value="Unassembled WGS sequence"/>
</dbReference>
<dbReference type="RefSeq" id="WP_052947318.1">
    <property type="nucleotide sequence ID" value="NZ_JAIT01000059.1"/>
</dbReference>
<evidence type="ECO:0000259" key="3">
    <source>
        <dbReference type="Pfam" id="PF17836"/>
    </source>
</evidence>
<reference evidence="4 5" key="1">
    <citation type="submission" date="2014-01" db="EMBL/GenBank/DDBJ databases">
        <title>Development of a Comparative Genomic Fingerprinting Assay for High Resolution Genotyping of Arcobacter butzleri.</title>
        <authorList>
            <person name="Webb A.L."/>
            <person name="Inglis G.D."/>
            <person name="Kruczkiewicz P."/>
            <person name="Selinger L.B."/>
            <person name="Taboada E.N."/>
        </authorList>
    </citation>
    <scope>NUCLEOTIDE SEQUENCE [LARGE SCALE GENOMIC DNA]</scope>
    <source>
        <strain evidence="4 5">L352</strain>
    </source>
</reference>
<dbReference type="InterPro" id="IPR011004">
    <property type="entry name" value="Trimer_LpxA-like_sf"/>
</dbReference>
<comment type="similarity">
    <text evidence="1">Belongs to the transferase hexapeptide repeat family.</text>
</comment>
<dbReference type="CDD" id="cd03360">
    <property type="entry name" value="LbH_AT_putative"/>
    <property type="match status" value="1"/>
</dbReference>
<dbReference type="Pfam" id="PF00132">
    <property type="entry name" value="Hexapep"/>
    <property type="match status" value="1"/>
</dbReference>
<dbReference type="EMBL" id="JAIT01000059">
    <property type="protein sequence ID" value="KLE03686.1"/>
    <property type="molecule type" value="Genomic_DNA"/>
</dbReference>
<dbReference type="InterPro" id="IPR001451">
    <property type="entry name" value="Hexapep"/>
</dbReference>
<organism evidence="4 5">
    <name type="scientific">Aliarcobacter butzleri L352</name>
    <dbReference type="NCBI Taxonomy" id="1447260"/>
    <lineage>
        <taxon>Bacteria</taxon>
        <taxon>Pseudomonadati</taxon>
        <taxon>Campylobacterota</taxon>
        <taxon>Epsilonproteobacteria</taxon>
        <taxon>Campylobacterales</taxon>
        <taxon>Arcobacteraceae</taxon>
        <taxon>Aliarcobacter</taxon>
    </lineage>
</organism>
<evidence type="ECO:0000313" key="5">
    <source>
        <dbReference type="Proteomes" id="UP000035462"/>
    </source>
</evidence>
<protein>
    <recommendedName>
        <fullName evidence="3">PglD N-terminal domain-containing protein</fullName>
    </recommendedName>
</protein>